<protein>
    <submittedName>
        <fullName evidence="3">DNA polymerase-3 subunit alpha (Gram-positive type)</fullName>
        <ecNumber evidence="3">2.7.7.7</ecNumber>
    </submittedName>
</protein>
<dbReference type="InterPro" id="IPR013520">
    <property type="entry name" value="Ribonucl_H"/>
</dbReference>
<evidence type="ECO:0000313" key="3">
    <source>
        <dbReference type="EMBL" id="MBB5263326.1"/>
    </source>
</evidence>
<dbReference type="EC" id="2.7.7.7" evidence="3"/>
<dbReference type="AlphaFoldDB" id="A0A7W8H7I0"/>
<name>A0A7W8H7I0_9FIRM</name>
<dbReference type="GO" id="GO:0003887">
    <property type="term" value="F:DNA-directed DNA polymerase activity"/>
    <property type="evidence" value="ECO:0007669"/>
    <property type="project" value="UniProtKB-EC"/>
</dbReference>
<dbReference type="RefSeq" id="WP_183770931.1">
    <property type="nucleotide sequence ID" value="NZ_JACHFW010000001.1"/>
</dbReference>
<dbReference type="GO" id="GO:0045004">
    <property type="term" value="P:DNA replication proofreading"/>
    <property type="evidence" value="ECO:0007669"/>
    <property type="project" value="TreeGrafter"/>
</dbReference>
<dbReference type="PANTHER" id="PTHR30231">
    <property type="entry name" value="DNA POLYMERASE III SUBUNIT EPSILON"/>
    <property type="match status" value="1"/>
</dbReference>
<proteinExistence type="predicted"/>
<dbReference type="SMART" id="SM00479">
    <property type="entry name" value="EXOIII"/>
    <property type="match status" value="1"/>
</dbReference>
<dbReference type="Gene3D" id="3.30.420.10">
    <property type="entry name" value="Ribonuclease H-like superfamily/Ribonuclease H"/>
    <property type="match status" value="1"/>
</dbReference>
<dbReference type="GO" id="GO:0005829">
    <property type="term" value="C:cytosol"/>
    <property type="evidence" value="ECO:0007669"/>
    <property type="project" value="TreeGrafter"/>
</dbReference>
<dbReference type="InterPro" id="IPR012337">
    <property type="entry name" value="RNaseH-like_sf"/>
</dbReference>
<dbReference type="NCBIfam" id="TIGR00573">
    <property type="entry name" value="dnaq"/>
    <property type="match status" value="1"/>
</dbReference>
<keyword evidence="3" id="KW-0548">Nucleotidyltransferase</keyword>
<evidence type="ECO:0000256" key="1">
    <source>
        <dbReference type="ARBA" id="ARBA00022839"/>
    </source>
</evidence>
<dbReference type="Pfam" id="PF00929">
    <property type="entry name" value="RNase_T"/>
    <property type="match status" value="1"/>
</dbReference>
<keyword evidence="1" id="KW-0378">Hydrolase</keyword>
<evidence type="ECO:0000313" key="4">
    <source>
        <dbReference type="Proteomes" id="UP000543642"/>
    </source>
</evidence>
<dbReference type="EMBL" id="JACHFW010000001">
    <property type="protein sequence ID" value="MBB5263326.1"/>
    <property type="molecule type" value="Genomic_DNA"/>
</dbReference>
<keyword evidence="3" id="KW-0808">Transferase</keyword>
<dbReference type="FunFam" id="3.30.420.10:FF:000045">
    <property type="entry name" value="3'-5' exonuclease DinG"/>
    <property type="match status" value="1"/>
</dbReference>
<keyword evidence="1" id="KW-0540">Nuclease</keyword>
<dbReference type="CDD" id="cd06127">
    <property type="entry name" value="DEDDh"/>
    <property type="match status" value="1"/>
</dbReference>
<comment type="caution">
    <text evidence="3">The sequence shown here is derived from an EMBL/GenBank/DDBJ whole genome shotgun (WGS) entry which is preliminary data.</text>
</comment>
<evidence type="ECO:0000259" key="2">
    <source>
        <dbReference type="SMART" id="SM00479"/>
    </source>
</evidence>
<keyword evidence="1" id="KW-0269">Exonuclease</keyword>
<dbReference type="InterPro" id="IPR036397">
    <property type="entry name" value="RNaseH_sf"/>
</dbReference>
<dbReference type="Proteomes" id="UP000543642">
    <property type="component" value="Unassembled WGS sequence"/>
</dbReference>
<dbReference type="PANTHER" id="PTHR30231:SF41">
    <property type="entry name" value="DNA POLYMERASE III SUBUNIT EPSILON"/>
    <property type="match status" value="1"/>
</dbReference>
<gene>
    <name evidence="3" type="ORF">HNP82_000420</name>
</gene>
<accession>A0A7W8H7I0</accession>
<reference evidence="3 4" key="1">
    <citation type="submission" date="2020-08" db="EMBL/GenBank/DDBJ databases">
        <title>Genomic Encyclopedia of Type Strains, Phase IV (KMG-IV): sequencing the most valuable type-strain genomes for metagenomic binning, comparative biology and taxonomic classification.</title>
        <authorList>
            <person name="Goeker M."/>
        </authorList>
    </citation>
    <scope>NUCLEOTIDE SEQUENCE [LARGE SCALE GENOMIC DNA]</scope>
    <source>
        <strain evidence="3 4">DSM 106146</strain>
    </source>
</reference>
<feature type="domain" description="Exonuclease" evidence="2">
    <location>
        <begin position="4"/>
        <end position="169"/>
    </location>
</feature>
<sequence length="242" mass="27182">MLRSYVAFDLETTGLSVEENCIIEVGALKVRDGAVAGRFMTFVKPEETISPKITEITGITNAMVEKAPTADEVMKAFVDFCEDDVLIGHNLMFDYSFAKKYAGRIGCPFEKRGIDTLKIARAVCSGIVSKSLGALCDHYGITNDQAHRAYHDALATAKLYQTLSHYYENGHEDLFVPAPLIWKEKKVQPATAKQKAYLKELIKYHKIDFNEDIETMNRSQMSKAIDKIILNHGIMPRKRGNI</sequence>
<dbReference type="GO" id="GO:0008408">
    <property type="term" value="F:3'-5' exonuclease activity"/>
    <property type="evidence" value="ECO:0007669"/>
    <property type="project" value="TreeGrafter"/>
</dbReference>
<dbReference type="GO" id="GO:0003677">
    <property type="term" value="F:DNA binding"/>
    <property type="evidence" value="ECO:0007669"/>
    <property type="project" value="InterPro"/>
</dbReference>
<organism evidence="3 4">
    <name type="scientific">Catenibacillus scindens</name>
    <dbReference type="NCBI Taxonomy" id="673271"/>
    <lineage>
        <taxon>Bacteria</taxon>
        <taxon>Bacillati</taxon>
        <taxon>Bacillota</taxon>
        <taxon>Clostridia</taxon>
        <taxon>Lachnospirales</taxon>
        <taxon>Lachnospiraceae</taxon>
        <taxon>Catenibacillus</taxon>
    </lineage>
</organism>
<dbReference type="InterPro" id="IPR006054">
    <property type="entry name" value="DnaQ"/>
</dbReference>
<dbReference type="SUPFAM" id="SSF53098">
    <property type="entry name" value="Ribonuclease H-like"/>
    <property type="match status" value="1"/>
</dbReference>
<keyword evidence="4" id="KW-1185">Reference proteome</keyword>